<reference evidence="21 22" key="2">
    <citation type="submission" date="2017-04" db="EMBL/GenBank/DDBJ databases">
        <title>CpG methylation of centromeres and impact of large insertions on vertebrate speciation.</title>
        <authorList>
            <person name="Ichikawa K."/>
            <person name="Yoshimura J."/>
            <person name="Morishita S."/>
        </authorList>
    </citation>
    <scope>NUCLEOTIDE SEQUENCE</scope>
    <source>
        <strain evidence="21 22">HNI</strain>
    </source>
</reference>
<evidence type="ECO:0000256" key="9">
    <source>
        <dbReference type="ARBA" id="ARBA00023170"/>
    </source>
</evidence>
<dbReference type="InterPro" id="IPR018000">
    <property type="entry name" value="Neurotransmitter_ion_chnl_CS"/>
</dbReference>
<feature type="domain" description="Neurotransmitter-gated ion-channel ligand-binding" evidence="19">
    <location>
        <begin position="46"/>
        <end position="164"/>
    </location>
</feature>
<feature type="domain" description="Neurotransmitter-gated ion-channel transmembrane" evidence="20">
    <location>
        <begin position="202"/>
        <end position="318"/>
    </location>
</feature>
<evidence type="ECO:0000259" key="20">
    <source>
        <dbReference type="Pfam" id="PF02932"/>
    </source>
</evidence>
<dbReference type="AlphaFoldDB" id="A0A3P9MGZ9"/>
<dbReference type="Pfam" id="PF02932">
    <property type="entry name" value="Neur_chan_memb"/>
    <property type="match status" value="1"/>
</dbReference>
<dbReference type="SUPFAM" id="SSF90112">
    <property type="entry name" value="Neurotransmitter-gated ion-channel transmembrane pore"/>
    <property type="match status" value="1"/>
</dbReference>
<keyword evidence="1 18" id="KW-0813">Transport</keyword>
<reference evidence="21" key="3">
    <citation type="submission" date="2025-08" db="UniProtKB">
        <authorList>
            <consortium name="Ensembl"/>
        </authorList>
    </citation>
    <scope>IDENTIFICATION</scope>
    <source>
        <strain evidence="21">HNI</strain>
    </source>
</reference>
<evidence type="ECO:0000256" key="7">
    <source>
        <dbReference type="ARBA" id="ARBA00023065"/>
    </source>
</evidence>
<keyword evidence="10" id="KW-0628">Postsynaptic cell membrane</keyword>
<evidence type="ECO:0000256" key="16">
    <source>
        <dbReference type="ARBA" id="ARBA00036634"/>
    </source>
</evidence>
<reference evidence="21" key="4">
    <citation type="submission" date="2025-09" db="UniProtKB">
        <authorList>
            <consortium name="Ensembl"/>
        </authorList>
    </citation>
    <scope>IDENTIFICATION</scope>
    <source>
        <strain evidence="21">HNI</strain>
    </source>
</reference>
<evidence type="ECO:0000256" key="17">
    <source>
        <dbReference type="ARBA" id="ARBA00037540"/>
    </source>
</evidence>
<dbReference type="PRINTS" id="PR00252">
    <property type="entry name" value="NRIONCHANNEL"/>
</dbReference>
<protein>
    <submittedName>
        <fullName evidence="21">Uncharacterized protein</fullName>
    </submittedName>
</protein>
<evidence type="ECO:0000313" key="21">
    <source>
        <dbReference type="Ensembl" id="ENSORLP00020032105.1"/>
    </source>
</evidence>
<reference key="1">
    <citation type="journal article" date="2007" name="Nature">
        <title>The medaka draft genome and insights into vertebrate genome evolution.</title>
        <authorList>
            <person name="Kasahara M."/>
            <person name="Naruse K."/>
            <person name="Sasaki S."/>
            <person name="Nakatani Y."/>
            <person name="Qu W."/>
            <person name="Ahsan B."/>
            <person name="Yamada T."/>
            <person name="Nagayasu Y."/>
            <person name="Doi K."/>
            <person name="Kasai Y."/>
            <person name="Jindo T."/>
            <person name="Kobayashi D."/>
            <person name="Shimada A."/>
            <person name="Toyoda A."/>
            <person name="Kuroki Y."/>
            <person name="Fujiyama A."/>
            <person name="Sasaki T."/>
            <person name="Shimizu A."/>
            <person name="Asakawa S."/>
            <person name="Shimizu N."/>
            <person name="Hashimoto S."/>
            <person name="Yang J."/>
            <person name="Lee Y."/>
            <person name="Matsushima K."/>
            <person name="Sugano S."/>
            <person name="Sakaizumi M."/>
            <person name="Narita T."/>
            <person name="Ohishi K."/>
            <person name="Haga S."/>
            <person name="Ohta F."/>
            <person name="Nomoto H."/>
            <person name="Nogata K."/>
            <person name="Morishita T."/>
            <person name="Endo T."/>
            <person name="Shin-I T."/>
            <person name="Takeda H."/>
            <person name="Morishita S."/>
            <person name="Kohara Y."/>
        </authorList>
    </citation>
    <scope>NUCLEOTIDE SEQUENCE [LARGE SCALE GENOMIC DNA]</scope>
    <source>
        <strain>Hd-rR</strain>
    </source>
</reference>
<keyword evidence="8 18" id="KW-0472">Membrane</keyword>
<keyword evidence="2" id="KW-1003">Cell membrane</keyword>
<dbReference type="PANTHER" id="PTHR18945">
    <property type="entry name" value="NEUROTRANSMITTER GATED ION CHANNEL"/>
    <property type="match status" value="1"/>
</dbReference>
<evidence type="ECO:0000256" key="10">
    <source>
        <dbReference type="ARBA" id="ARBA00023257"/>
    </source>
</evidence>
<feature type="transmembrane region" description="Helical" evidence="18">
    <location>
        <begin position="351"/>
        <end position="383"/>
    </location>
</feature>
<evidence type="ECO:0000256" key="5">
    <source>
        <dbReference type="ARBA" id="ARBA00022989"/>
    </source>
</evidence>
<comment type="subcellular location">
    <subcellularLocation>
        <location evidence="13">Postsynaptic cell membrane</location>
        <topology evidence="13">Multi-pass membrane protein</topology>
    </subcellularLocation>
</comment>
<evidence type="ECO:0000256" key="6">
    <source>
        <dbReference type="ARBA" id="ARBA00023018"/>
    </source>
</evidence>
<dbReference type="InterPro" id="IPR006202">
    <property type="entry name" value="Neur_chan_lig-bd"/>
</dbReference>
<feature type="transmembrane region" description="Helical" evidence="18">
    <location>
        <begin position="230"/>
        <end position="247"/>
    </location>
</feature>
<keyword evidence="7 18" id="KW-0406">Ion transport</keyword>
<comment type="catalytic activity">
    <reaction evidence="15">
        <text>Na(+)(in) = Na(+)(out)</text>
        <dbReference type="Rhea" id="RHEA:34963"/>
        <dbReference type="ChEBI" id="CHEBI:29101"/>
    </reaction>
</comment>
<keyword evidence="5 18" id="KW-1133">Transmembrane helix</keyword>
<dbReference type="PROSITE" id="PS00236">
    <property type="entry name" value="NEUROTR_ION_CHANNEL"/>
    <property type="match status" value="1"/>
</dbReference>
<comment type="catalytic activity">
    <reaction evidence="16">
        <text>Ca(2+)(in) = Ca(2+)(out)</text>
        <dbReference type="Rhea" id="RHEA:29671"/>
        <dbReference type="ChEBI" id="CHEBI:29108"/>
    </reaction>
</comment>
<evidence type="ECO:0000256" key="15">
    <source>
        <dbReference type="ARBA" id="ARBA00036239"/>
    </source>
</evidence>
<organism evidence="21 22">
    <name type="scientific">Oryzias latipes</name>
    <name type="common">Japanese rice fish</name>
    <name type="synonym">Japanese killifish</name>
    <dbReference type="NCBI Taxonomy" id="8090"/>
    <lineage>
        <taxon>Eukaryota</taxon>
        <taxon>Metazoa</taxon>
        <taxon>Chordata</taxon>
        <taxon>Craniata</taxon>
        <taxon>Vertebrata</taxon>
        <taxon>Euteleostomi</taxon>
        <taxon>Actinopterygii</taxon>
        <taxon>Neopterygii</taxon>
        <taxon>Teleostei</taxon>
        <taxon>Neoteleostei</taxon>
        <taxon>Acanthomorphata</taxon>
        <taxon>Ovalentaria</taxon>
        <taxon>Atherinomorphae</taxon>
        <taxon>Beloniformes</taxon>
        <taxon>Adrianichthyidae</taxon>
        <taxon>Oryziinae</taxon>
        <taxon>Oryzias</taxon>
    </lineage>
</organism>
<keyword evidence="3 18" id="KW-0812">Transmembrane</keyword>
<name>A0A3P9MGZ9_ORYLA</name>
<keyword evidence="4" id="KW-0732">Signal</keyword>
<feature type="transmembrane region" description="Helical" evidence="18">
    <location>
        <begin position="197"/>
        <end position="218"/>
    </location>
</feature>
<keyword evidence="11" id="KW-1071">Ligand-gated ion channel</keyword>
<evidence type="ECO:0000313" key="22">
    <source>
        <dbReference type="Proteomes" id="UP000265180"/>
    </source>
</evidence>
<dbReference type="Pfam" id="PF02931">
    <property type="entry name" value="Neur_chan_LBD"/>
    <property type="match status" value="1"/>
</dbReference>
<evidence type="ECO:0000256" key="18">
    <source>
        <dbReference type="RuleBase" id="RU000687"/>
    </source>
</evidence>
<dbReference type="Gene3D" id="1.20.58.390">
    <property type="entry name" value="Neurotransmitter-gated ion-channel transmembrane domain"/>
    <property type="match status" value="1"/>
</dbReference>
<evidence type="ECO:0000256" key="14">
    <source>
        <dbReference type="ARBA" id="ARBA00034430"/>
    </source>
</evidence>
<dbReference type="InterPro" id="IPR049944">
    <property type="entry name" value="LGIC_TM_5-HT3"/>
</dbReference>
<dbReference type="SUPFAM" id="SSF63712">
    <property type="entry name" value="Nicotinic receptor ligand binding domain-like"/>
    <property type="match status" value="1"/>
</dbReference>
<accession>A0A3P9MGZ9</accession>
<dbReference type="InterPro" id="IPR006029">
    <property type="entry name" value="Neurotrans-gated_channel_TM"/>
</dbReference>
<dbReference type="GO" id="GO:0004888">
    <property type="term" value="F:transmembrane signaling receptor activity"/>
    <property type="evidence" value="ECO:0007669"/>
    <property type="project" value="InterPro"/>
</dbReference>
<dbReference type="Proteomes" id="UP000265180">
    <property type="component" value="Chromosome 4"/>
</dbReference>
<evidence type="ECO:0000256" key="13">
    <source>
        <dbReference type="ARBA" id="ARBA00034104"/>
    </source>
</evidence>
<dbReference type="Gene3D" id="2.70.170.10">
    <property type="entry name" value="Neurotransmitter-gated ion-channel ligand-binding domain"/>
    <property type="match status" value="1"/>
</dbReference>
<keyword evidence="12 18" id="KW-0407">Ion channel</keyword>
<dbReference type="InterPro" id="IPR006201">
    <property type="entry name" value="Neur_channel"/>
</dbReference>
<dbReference type="Ensembl" id="ENSORLT00020033880.1">
    <property type="protein sequence ID" value="ENSORLP00020032105.1"/>
    <property type="gene ID" value="ENSORLG00020017476.1"/>
</dbReference>
<evidence type="ECO:0000256" key="2">
    <source>
        <dbReference type="ARBA" id="ARBA00022475"/>
    </source>
</evidence>
<feature type="transmembrane region" description="Helical" evidence="18">
    <location>
        <begin position="259"/>
        <end position="282"/>
    </location>
</feature>
<comment type="function">
    <text evidence="17">Forms serotonin (5-hydroxytryptamine/5-HT3)-activated cation-selective channel complexes, which when activated cause fast, depolarizing responses in neurons.</text>
</comment>
<keyword evidence="9" id="KW-0675">Receptor</keyword>
<dbReference type="CDD" id="cd19063">
    <property type="entry name" value="LGIC_TM_5-HT3"/>
    <property type="match status" value="1"/>
</dbReference>
<evidence type="ECO:0000256" key="11">
    <source>
        <dbReference type="ARBA" id="ARBA00023286"/>
    </source>
</evidence>
<evidence type="ECO:0000256" key="1">
    <source>
        <dbReference type="ARBA" id="ARBA00022448"/>
    </source>
</evidence>
<dbReference type="GO" id="GO:0045211">
    <property type="term" value="C:postsynaptic membrane"/>
    <property type="evidence" value="ECO:0007669"/>
    <property type="project" value="UniProtKB-SubCell"/>
</dbReference>
<sequence length="388" mass="44345">LLFSVAVLNCTGSDVPSLVNALQPVFNLGSIRPVTNASNPVTVYLIFTLTAILGVTWKNEFSVWDPDKCGTEWIAVPRTLLWEPDIVINEFMEKNTAPPVPYLYLHYDGEIYDSQPIRVVSSCSLDIYLFPFDIQKCSFTFNSYIHVIDEIQLFLSGTGDEMTETSKIYLCPINEKYHLNVSGLFLQISIRRHPTTYVVNLLLPSCFLIAVDLFSFMLPPKKMDRSLFKMTLVLGYTVFLLNTNQMLPITGDTVPLINVFLSMCLVMMVATLVESIFVTNLLHGSADYPPAPRWFRDFVFQVLGRLVRISAKSIERDDTVIQNPNAQGKTETKWVCFLEKKLKRNLSSQEWIYIALIIDRLLFFFYILFISVSFITILIIWVVSYNNA</sequence>
<proteinExistence type="inferred from homology"/>
<dbReference type="InterPro" id="IPR036719">
    <property type="entry name" value="Neuro-gated_channel_TM_sf"/>
</dbReference>
<evidence type="ECO:0000256" key="8">
    <source>
        <dbReference type="ARBA" id="ARBA00023136"/>
    </source>
</evidence>
<evidence type="ECO:0000256" key="12">
    <source>
        <dbReference type="ARBA" id="ARBA00023303"/>
    </source>
</evidence>
<evidence type="ECO:0000259" key="19">
    <source>
        <dbReference type="Pfam" id="PF02931"/>
    </source>
</evidence>
<keyword evidence="6" id="KW-0770">Synapse</keyword>
<dbReference type="InterPro" id="IPR036734">
    <property type="entry name" value="Neur_chan_lig-bd_sf"/>
</dbReference>
<comment type="catalytic activity">
    <reaction evidence="14">
        <text>K(+)(in) = K(+)(out)</text>
        <dbReference type="Rhea" id="RHEA:29463"/>
        <dbReference type="ChEBI" id="CHEBI:29103"/>
    </reaction>
</comment>
<dbReference type="GO" id="GO:0005230">
    <property type="term" value="F:extracellular ligand-gated monoatomic ion channel activity"/>
    <property type="evidence" value="ECO:0007669"/>
    <property type="project" value="InterPro"/>
</dbReference>
<evidence type="ECO:0000256" key="4">
    <source>
        <dbReference type="ARBA" id="ARBA00022729"/>
    </source>
</evidence>
<evidence type="ECO:0000256" key="3">
    <source>
        <dbReference type="ARBA" id="ARBA00022692"/>
    </source>
</evidence>
<dbReference type="InterPro" id="IPR038050">
    <property type="entry name" value="Neuro_actylchol_rec"/>
</dbReference>
<comment type="similarity">
    <text evidence="18">Belongs to the ligand-gated ion channel (TC 1.A.9) family.</text>
</comment>